<feature type="transmembrane region" description="Helical" evidence="11">
    <location>
        <begin position="306"/>
        <end position="327"/>
    </location>
</feature>
<proteinExistence type="inferred from homology"/>
<keyword evidence="6" id="KW-0029">Amino-acid transport</keyword>
<feature type="transmembrane region" description="Helical" evidence="11">
    <location>
        <begin position="6"/>
        <end position="27"/>
    </location>
</feature>
<dbReference type="Pfam" id="PF01490">
    <property type="entry name" value="Aa_trans"/>
    <property type="match status" value="1"/>
</dbReference>
<keyword evidence="9" id="KW-0927">Auxin signaling pathway</keyword>
<reference evidence="13 14" key="1">
    <citation type="submission" date="2021-09" db="EMBL/GenBank/DDBJ databases">
        <title>Genomic insights and catalytic innovation underlie evolution of tropane alkaloids biosynthesis.</title>
        <authorList>
            <person name="Wang Y.-J."/>
            <person name="Tian T."/>
            <person name="Huang J.-P."/>
            <person name="Huang S.-X."/>
        </authorList>
    </citation>
    <scope>NUCLEOTIDE SEQUENCE [LARGE SCALE GENOMIC DNA]</scope>
    <source>
        <strain evidence="13">KIB-2018</strain>
        <tissue evidence="13">Leaf</tissue>
    </source>
</reference>
<evidence type="ECO:0000256" key="3">
    <source>
        <dbReference type="ARBA" id="ARBA00022448"/>
    </source>
</evidence>
<evidence type="ECO:0000256" key="4">
    <source>
        <dbReference type="ARBA" id="ARBA00022692"/>
    </source>
</evidence>
<dbReference type="EMBL" id="JAIWQS010000005">
    <property type="protein sequence ID" value="KAJ8764985.1"/>
    <property type="molecule type" value="Genomic_DNA"/>
</dbReference>
<feature type="transmembrane region" description="Helical" evidence="11">
    <location>
        <begin position="161"/>
        <end position="181"/>
    </location>
</feature>
<dbReference type="Proteomes" id="UP001159364">
    <property type="component" value="Linkage Group LG05"/>
</dbReference>
<evidence type="ECO:0000313" key="14">
    <source>
        <dbReference type="Proteomes" id="UP001159364"/>
    </source>
</evidence>
<dbReference type="AlphaFoldDB" id="A0AAV8TG27"/>
<dbReference type="PANTHER" id="PTHR48017">
    <property type="entry name" value="OS05G0424000 PROTEIN-RELATED"/>
    <property type="match status" value="1"/>
</dbReference>
<evidence type="ECO:0000256" key="11">
    <source>
        <dbReference type="SAM" id="Phobius"/>
    </source>
</evidence>
<evidence type="ECO:0000256" key="10">
    <source>
        <dbReference type="ARBA" id="ARBA00045588"/>
    </source>
</evidence>
<evidence type="ECO:0000259" key="12">
    <source>
        <dbReference type="Pfam" id="PF01490"/>
    </source>
</evidence>
<comment type="subcellular location">
    <subcellularLocation>
        <location evidence="1">Endomembrane system</location>
        <topology evidence="1">Multi-pass membrane protein</topology>
    </subcellularLocation>
</comment>
<dbReference type="GO" id="GO:0006865">
    <property type="term" value="P:amino acid transport"/>
    <property type="evidence" value="ECO:0007669"/>
    <property type="project" value="UniProtKB-KW"/>
</dbReference>
<accession>A0AAV8TG27</accession>
<protein>
    <recommendedName>
        <fullName evidence="12">Amino acid transporter transmembrane domain-containing protein</fullName>
    </recommendedName>
</protein>
<evidence type="ECO:0000256" key="5">
    <source>
        <dbReference type="ARBA" id="ARBA00022847"/>
    </source>
</evidence>
<evidence type="ECO:0000256" key="9">
    <source>
        <dbReference type="ARBA" id="ARBA00023294"/>
    </source>
</evidence>
<evidence type="ECO:0000256" key="8">
    <source>
        <dbReference type="ARBA" id="ARBA00023136"/>
    </source>
</evidence>
<dbReference type="GO" id="GO:0012505">
    <property type="term" value="C:endomembrane system"/>
    <property type="evidence" value="ECO:0007669"/>
    <property type="project" value="UniProtKB-SubCell"/>
</dbReference>
<comment type="similarity">
    <text evidence="2">Belongs to the amino acid/polyamine transporter 2 family. Amino acid/auxin permease (AAAP) (TC 2.A.18.1) subfamily.</text>
</comment>
<feature type="domain" description="Amino acid transporter transmembrane" evidence="12">
    <location>
        <begin position="3"/>
        <end position="327"/>
    </location>
</feature>
<comment type="function">
    <text evidence="10">Carrier protein involved in proton-driven auxin influx. Mediates the formation of auxin gradient from developing leaves (site of auxin biosynthesis) to tips by contributing to the loading of auxin in vascular tissues and facilitating acropetal (base to tip) auxin transport within inner tissues of the root apex, and basipetal (tip to base) auxin transport within outer tissues of the root apex. May be involved in lateral roots and nodules formation.</text>
</comment>
<keyword evidence="5" id="KW-0769">Symport</keyword>
<keyword evidence="14" id="KW-1185">Reference proteome</keyword>
<evidence type="ECO:0000256" key="1">
    <source>
        <dbReference type="ARBA" id="ARBA00004127"/>
    </source>
</evidence>
<feature type="transmembrane region" description="Helical" evidence="11">
    <location>
        <begin position="260"/>
        <end position="285"/>
    </location>
</feature>
<gene>
    <name evidence="13" type="ORF">K2173_010455</name>
</gene>
<evidence type="ECO:0000256" key="6">
    <source>
        <dbReference type="ARBA" id="ARBA00022970"/>
    </source>
</evidence>
<name>A0AAV8TG27_9ROSI</name>
<keyword evidence="8 11" id="KW-0472">Membrane</keyword>
<organism evidence="13 14">
    <name type="scientific">Erythroxylum novogranatense</name>
    <dbReference type="NCBI Taxonomy" id="1862640"/>
    <lineage>
        <taxon>Eukaryota</taxon>
        <taxon>Viridiplantae</taxon>
        <taxon>Streptophyta</taxon>
        <taxon>Embryophyta</taxon>
        <taxon>Tracheophyta</taxon>
        <taxon>Spermatophyta</taxon>
        <taxon>Magnoliopsida</taxon>
        <taxon>eudicotyledons</taxon>
        <taxon>Gunneridae</taxon>
        <taxon>Pentapetalae</taxon>
        <taxon>rosids</taxon>
        <taxon>fabids</taxon>
        <taxon>Malpighiales</taxon>
        <taxon>Erythroxylaceae</taxon>
        <taxon>Erythroxylum</taxon>
    </lineage>
</organism>
<feature type="transmembrane region" description="Helical" evidence="11">
    <location>
        <begin position="220"/>
        <end position="240"/>
    </location>
</feature>
<sequence length="333" mass="36939">MYGIGVVYFITVAASMRAIQTANCYHIEGYNAACTHGNITTYMLMYGAVQIVASLIPNFHSIDWLSVIPAIMSFVYSLVGFVLGLANVMCISTKNGKLKGSVPGIQVDTQAKKVWLIFEAFGNIAYAYPYSLLLLEIQIRLSDTLNSPPAENKTMKKASMIAISLTTFFYYRCACFGYAAFGNNTPGNILTGFNEPYWLIGIANACVILHLVGDIRYSAVFAFVESWFANFSKCGLMNIIKLPLLPPLELSLFRLLFRTAYVASTTAVAILFTYFNHILAIYFPVEMCFVQKNVETWTRKWIALRAFSFFCLIISIVGLIGSVEGLISAKLKG</sequence>
<evidence type="ECO:0000256" key="7">
    <source>
        <dbReference type="ARBA" id="ARBA00022989"/>
    </source>
</evidence>
<dbReference type="GO" id="GO:0015293">
    <property type="term" value="F:symporter activity"/>
    <property type="evidence" value="ECO:0007669"/>
    <property type="project" value="UniProtKB-KW"/>
</dbReference>
<keyword evidence="4 11" id="KW-0812">Transmembrane</keyword>
<keyword evidence="3" id="KW-0813">Transport</keyword>
<feature type="transmembrane region" description="Helical" evidence="11">
    <location>
        <begin position="196"/>
        <end position="213"/>
    </location>
</feature>
<dbReference type="InterPro" id="IPR013057">
    <property type="entry name" value="AA_transpt_TM"/>
</dbReference>
<feature type="transmembrane region" description="Helical" evidence="11">
    <location>
        <begin position="68"/>
        <end position="91"/>
    </location>
</feature>
<feature type="transmembrane region" description="Helical" evidence="11">
    <location>
        <begin position="39"/>
        <end position="56"/>
    </location>
</feature>
<evidence type="ECO:0000313" key="13">
    <source>
        <dbReference type="EMBL" id="KAJ8764985.1"/>
    </source>
</evidence>
<keyword evidence="7 11" id="KW-1133">Transmembrane helix</keyword>
<evidence type="ECO:0000256" key="2">
    <source>
        <dbReference type="ARBA" id="ARBA00005590"/>
    </source>
</evidence>
<comment type="caution">
    <text evidence="13">The sequence shown here is derived from an EMBL/GenBank/DDBJ whole genome shotgun (WGS) entry which is preliminary data.</text>
</comment>
<dbReference type="GO" id="GO:0009734">
    <property type="term" value="P:auxin-activated signaling pathway"/>
    <property type="evidence" value="ECO:0007669"/>
    <property type="project" value="UniProtKB-KW"/>
</dbReference>